<dbReference type="Proteomes" id="UP000004995">
    <property type="component" value="Unassembled WGS sequence"/>
</dbReference>
<reference evidence="2" key="2">
    <citation type="submission" date="2018-08" db="UniProtKB">
        <authorList>
            <consortium name="EnsemblPlants"/>
        </authorList>
    </citation>
    <scope>IDENTIFICATION</scope>
    <source>
        <strain evidence="2">Yugu1</strain>
    </source>
</reference>
<dbReference type="Gene3D" id="4.10.60.10">
    <property type="entry name" value="Zinc finger, CCHC-type"/>
    <property type="match status" value="1"/>
</dbReference>
<name>K3YN77_SETIT</name>
<dbReference type="eggNOG" id="ENOG502R3I6">
    <property type="taxonomic scope" value="Eukaryota"/>
</dbReference>
<reference evidence="3" key="1">
    <citation type="journal article" date="2012" name="Nat. Biotechnol.">
        <title>Reference genome sequence of the model plant Setaria.</title>
        <authorList>
            <person name="Bennetzen J.L."/>
            <person name="Schmutz J."/>
            <person name="Wang H."/>
            <person name="Percifield R."/>
            <person name="Hawkins J."/>
            <person name="Pontaroli A.C."/>
            <person name="Estep M."/>
            <person name="Feng L."/>
            <person name="Vaughn J.N."/>
            <person name="Grimwood J."/>
            <person name="Jenkins J."/>
            <person name="Barry K."/>
            <person name="Lindquist E."/>
            <person name="Hellsten U."/>
            <person name="Deshpande S."/>
            <person name="Wang X."/>
            <person name="Wu X."/>
            <person name="Mitros T."/>
            <person name="Triplett J."/>
            <person name="Yang X."/>
            <person name="Ye C.Y."/>
            <person name="Mauro-Herrera M."/>
            <person name="Wang L."/>
            <person name="Li P."/>
            <person name="Sharma M."/>
            <person name="Sharma R."/>
            <person name="Ronald P.C."/>
            <person name="Panaud O."/>
            <person name="Kellogg E.A."/>
            <person name="Brutnell T.P."/>
            <person name="Doust A.N."/>
            <person name="Tuskan G.A."/>
            <person name="Rokhsar D."/>
            <person name="Devos K.M."/>
        </authorList>
    </citation>
    <scope>NUCLEOTIDE SEQUENCE [LARGE SCALE GENOMIC DNA]</scope>
    <source>
        <strain evidence="3">cv. Yugu1</strain>
    </source>
</reference>
<feature type="compositionally biased region" description="Basic and acidic residues" evidence="1">
    <location>
        <begin position="284"/>
        <end position="293"/>
    </location>
</feature>
<keyword evidence="3" id="KW-1185">Reference proteome</keyword>
<dbReference type="OMA" id="DDAHIME"/>
<organism evidence="2 3">
    <name type="scientific">Setaria italica</name>
    <name type="common">Foxtail millet</name>
    <name type="synonym">Panicum italicum</name>
    <dbReference type="NCBI Taxonomy" id="4555"/>
    <lineage>
        <taxon>Eukaryota</taxon>
        <taxon>Viridiplantae</taxon>
        <taxon>Streptophyta</taxon>
        <taxon>Embryophyta</taxon>
        <taxon>Tracheophyta</taxon>
        <taxon>Spermatophyta</taxon>
        <taxon>Magnoliopsida</taxon>
        <taxon>Liliopsida</taxon>
        <taxon>Poales</taxon>
        <taxon>Poaceae</taxon>
        <taxon>PACMAD clade</taxon>
        <taxon>Panicoideae</taxon>
        <taxon>Panicodae</taxon>
        <taxon>Paniceae</taxon>
        <taxon>Cenchrinae</taxon>
        <taxon>Setaria</taxon>
    </lineage>
</organism>
<evidence type="ECO:0008006" key="4">
    <source>
        <dbReference type="Google" id="ProtNLM"/>
    </source>
</evidence>
<dbReference type="PANTHER" id="PTHR33170">
    <property type="entry name" value="DUF4283 DOMAIN-CONTAINING PROTEIN-RELATED"/>
    <property type="match status" value="1"/>
</dbReference>
<feature type="compositionally biased region" description="Polar residues" evidence="1">
    <location>
        <begin position="294"/>
        <end position="329"/>
    </location>
</feature>
<evidence type="ECO:0000256" key="1">
    <source>
        <dbReference type="SAM" id="MobiDB-lite"/>
    </source>
</evidence>
<dbReference type="SUPFAM" id="SSF57756">
    <property type="entry name" value="Retrovirus zinc finger-like domains"/>
    <property type="match status" value="1"/>
</dbReference>
<dbReference type="EMBL" id="AGNK02003900">
    <property type="status" value="NOT_ANNOTATED_CDS"/>
    <property type="molecule type" value="Genomic_DNA"/>
</dbReference>
<dbReference type="HOGENOM" id="CLU_037689_0_0_1"/>
<dbReference type="InParanoid" id="K3YN77"/>
<proteinExistence type="predicted"/>
<evidence type="ECO:0000313" key="2">
    <source>
        <dbReference type="EnsemblPlants" id="KQL02013"/>
    </source>
</evidence>
<accession>K3YN77</accession>
<feature type="region of interest" description="Disordered" evidence="1">
    <location>
        <begin position="250"/>
        <end position="375"/>
    </location>
</feature>
<dbReference type="PANTHER" id="PTHR33170:SF41">
    <property type="entry name" value="CCHC-TYPE DOMAIN-CONTAINING PROTEIN"/>
    <property type="match status" value="1"/>
</dbReference>
<dbReference type="FunCoup" id="K3YN77">
    <property type="interactions" value="648"/>
</dbReference>
<dbReference type="AlphaFoldDB" id="K3YN77"/>
<sequence>MANVNIEIHADVGNSTQVTTKGKGKPYCYRCLTKGHVNIECTTVIRCDMCYSDNHVAKACPYQKGAKPTASLCGYAVEGLGFYYIPYAGKQKAQSENKVAMVKVTEGSITVTQVTVELDYLLPSYKGTWTVVEKGKNQFRTTFPSSDELQRMVLWGPVQAKTIQATMEIEESNDTKEYKYEIPKVWIQVRGLSKELREFPIIWAVGSILGVTKMVAVLDPELIPDLVEVVIGDFVYELQFRVEMEENADNPLPINMDIDPKTDKDDGGDGNKDVDPEGPQGKDIPPEMKKGNKSDMSASANTPQSGVGKTVQLTSGISTPKVLLSQTGPDDSWMAEPISGVPHGQKANAYATPTRSSKRSAAASDGDSLEKASKLKARKNLDVSNIFRTSTMWVYL</sequence>
<dbReference type="GO" id="GO:0003676">
    <property type="term" value="F:nucleic acid binding"/>
    <property type="evidence" value="ECO:0007669"/>
    <property type="project" value="InterPro"/>
</dbReference>
<protein>
    <recommendedName>
        <fullName evidence="4">CCHC-type domain-containing protein</fullName>
    </recommendedName>
</protein>
<dbReference type="EnsemblPlants" id="KQL02013">
    <property type="protein sequence ID" value="KQL02013"/>
    <property type="gene ID" value="SETIT_015717mg"/>
</dbReference>
<dbReference type="Gramene" id="KQL02013">
    <property type="protein sequence ID" value="KQL02013"/>
    <property type="gene ID" value="SETIT_015717mg"/>
</dbReference>
<dbReference type="InterPro" id="IPR036875">
    <property type="entry name" value="Znf_CCHC_sf"/>
</dbReference>
<evidence type="ECO:0000313" key="3">
    <source>
        <dbReference type="Proteomes" id="UP000004995"/>
    </source>
</evidence>
<feature type="compositionally biased region" description="Basic and acidic residues" evidence="1">
    <location>
        <begin position="258"/>
        <end position="275"/>
    </location>
</feature>
<dbReference type="STRING" id="4555.K3YN77"/>
<dbReference type="GO" id="GO:0008270">
    <property type="term" value="F:zinc ion binding"/>
    <property type="evidence" value="ECO:0007669"/>
    <property type="project" value="InterPro"/>
</dbReference>